<organism evidence="1 2">
    <name type="scientific">Streptosporangium oxazolinicum</name>
    <dbReference type="NCBI Taxonomy" id="909287"/>
    <lineage>
        <taxon>Bacteria</taxon>
        <taxon>Bacillati</taxon>
        <taxon>Actinomycetota</taxon>
        <taxon>Actinomycetes</taxon>
        <taxon>Streptosporangiales</taxon>
        <taxon>Streptosporangiaceae</taxon>
        <taxon>Streptosporangium</taxon>
    </lineage>
</organism>
<dbReference type="EMBL" id="BAABAQ010000011">
    <property type="protein sequence ID" value="GAA4201555.1"/>
    <property type="molecule type" value="Genomic_DNA"/>
</dbReference>
<keyword evidence="2" id="KW-1185">Reference proteome</keyword>
<name>A0ABP8B9N7_9ACTN</name>
<dbReference type="Proteomes" id="UP001501251">
    <property type="component" value="Unassembled WGS sequence"/>
</dbReference>
<protein>
    <submittedName>
        <fullName evidence="1">Sigma factor-like helix-turn-helix DNA-binding protein</fullName>
    </submittedName>
</protein>
<proteinExistence type="predicted"/>
<evidence type="ECO:0000313" key="2">
    <source>
        <dbReference type="Proteomes" id="UP001501251"/>
    </source>
</evidence>
<reference evidence="2" key="1">
    <citation type="journal article" date="2019" name="Int. J. Syst. Evol. Microbiol.">
        <title>The Global Catalogue of Microorganisms (GCM) 10K type strain sequencing project: providing services to taxonomists for standard genome sequencing and annotation.</title>
        <authorList>
            <consortium name="The Broad Institute Genomics Platform"/>
            <consortium name="The Broad Institute Genome Sequencing Center for Infectious Disease"/>
            <person name="Wu L."/>
            <person name="Ma J."/>
        </authorList>
    </citation>
    <scope>NUCLEOTIDE SEQUENCE [LARGE SCALE GENOMIC DNA]</scope>
    <source>
        <strain evidence="2">JCM 17388</strain>
    </source>
</reference>
<sequence length="84" mass="8969">MRLSAYADGMGSLNKLAEAVDGEDPVVALAAVAALRRLLEELEAAHVIEARNRGSSWEVIAAALGVRRQTAHRKHAHRITEGGS</sequence>
<accession>A0ABP8B9N7</accession>
<gene>
    <name evidence="1" type="ORF">GCM10022252_56460</name>
</gene>
<comment type="caution">
    <text evidence="1">The sequence shown here is derived from an EMBL/GenBank/DDBJ whole genome shotgun (WGS) entry which is preliminary data.</text>
</comment>
<evidence type="ECO:0000313" key="1">
    <source>
        <dbReference type="EMBL" id="GAA4201555.1"/>
    </source>
</evidence>